<keyword evidence="2" id="KW-1185">Reference proteome</keyword>
<proteinExistence type="predicted"/>
<dbReference type="Gene3D" id="3.30.1330.80">
    <property type="entry name" value="Hypothetical protein, similar to alpha- acetolactate decarboxylase, domain 2"/>
    <property type="match status" value="1"/>
</dbReference>
<dbReference type="OrthoDB" id="824310at2"/>
<dbReference type="InterPro" id="IPR005128">
    <property type="entry name" value="Acetolactate_a_deCO2ase"/>
</dbReference>
<dbReference type="GO" id="GO:0045151">
    <property type="term" value="P:acetoin biosynthetic process"/>
    <property type="evidence" value="ECO:0007669"/>
    <property type="project" value="InterPro"/>
</dbReference>
<dbReference type="Proteomes" id="UP000310017">
    <property type="component" value="Chromosome"/>
</dbReference>
<name>A0A5B7SP13_9FLAO</name>
<organism evidence="1 2">
    <name type="scientific">Aggregatimonas sangjinii</name>
    <dbReference type="NCBI Taxonomy" id="2583587"/>
    <lineage>
        <taxon>Bacteria</taxon>
        <taxon>Pseudomonadati</taxon>
        <taxon>Bacteroidota</taxon>
        <taxon>Flavobacteriia</taxon>
        <taxon>Flavobacteriales</taxon>
        <taxon>Flavobacteriaceae</taxon>
        <taxon>Aggregatimonas</taxon>
    </lineage>
</organism>
<dbReference type="GO" id="GO:0047605">
    <property type="term" value="F:acetolactate decarboxylase activity"/>
    <property type="evidence" value="ECO:0007669"/>
    <property type="project" value="InterPro"/>
</dbReference>
<dbReference type="KEGG" id="asag:FGM00_00890"/>
<evidence type="ECO:0000313" key="1">
    <source>
        <dbReference type="EMBL" id="QCW98742.1"/>
    </source>
</evidence>
<sequence length="251" mass="28390">MACWWTDCEILNSMTMKKIRSIVLAGLIVAGCTIAPKTQNVKFSGALRTMMSGNLEATISLDSLSRKSHLYALGAFENLKGEIQIFDGEAFNTSVDSNEVSFDRSFNEKAALLVYAEVTSWQSKAIPTEINTLNELEEFIEKRAKQSGLSMEKPFPFLITGKVDSLQWHVIDWVEGDTLHTHQKHQESGLNGTLKDRDIEIIGFFSKSHKAVFTHHTRFVHMHFKDKYEEIAGHVDELRLGSNMELKLPKI</sequence>
<reference evidence="1 2" key="1">
    <citation type="submission" date="2019-05" db="EMBL/GenBank/DDBJ databases">
        <title>Genome sequencing of F202Z8.</title>
        <authorList>
            <person name="Kwon Y.M."/>
        </authorList>
    </citation>
    <scope>NUCLEOTIDE SEQUENCE [LARGE SCALE GENOMIC DNA]</scope>
    <source>
        <strain evidence="1 2">F202Z8</strain>
    </source>
</reference>
<dbReference type="EMBL" id="CP040710">
    <property type="protein sequence ID" value="QCW98742.1"/>
    <property type="molecule type" value="Genomic_DNA"/>
</dbReference>
<protein>
    <submittedName>
        <fullName evidence="1">Acetolactate decarboxylase</fullName>
    </submittedName>
</protein>
<accession>A0A5B7SP13</accession>
<evidence type="ECO:0000313" key="2">
    <source>
        <dbReference type="Proteomes" id="UP000310017"/>
    </source>
</evidence>
<dbReference type="SUPFAM" id="SSF117856">
    <property type="entry name" value="AF0104/ALDC/Ptd012-like"/>
    <property type="match status" value="1"/>
</dbReference>
<dbReference type="UniPathway" id="UPA00626">
    <property type="reaction ID" value="UER00678"/>
</dbReference>
<dbReference type="AlphaFoldDB" id="A0A5B7SP13"/>
<gene>
    <name evidence="1" type="ORF">FGM00_00890</name>
</gene>
<dbReference type="Pfam" id="PF03306">
    <property type="entry name" value="AAL_decarboxy"/>
    <property type="match status" value="1"/>
</dbReference>